<keyword evidence="5" id="KW-1185">Reference proteome</keyword>
<feature type="domain" description="Protein OrfX2/OrfX3/P47" evidence="3">
    <location>
        <begin position="144"/>
        <end position="283"/>
    </location>
</feature>
<comment type="similarity">
    <text evidence="2">Belongs to the TULIP P47 family.</text>
</comment>
<dbReference type="OrthoDB" id="6513498at2"/>
<gene>
    <name evidence="4" type="ordered locus">ETA_30260</name>
</gene>
<proteinExistence type="inferred from homology"/>
<protein>
    <recommendedName>
        <fullName evidence="3">Protein OrfX2/OrfX3/P47 domain-containing protein</fullName>
    </recommendedName>
</protein>
<dbReference type="STRING" id="465817.ETA_30260"/>
<evidence type="ECO:0000256" key="1">
    <source>
        <dbReference type="ARBA" id="ARBA00023026"/>
    </source>
</evidence>
<dbReference type="RefSeq" id="WP_012442723.1">
    <property type="nucleotide sequence ID" value="NC_010694.1"/>
</dbReference>
<evidence type="ECO:0000259" key="3">
    <source>
        <dbReference type="Pfam" id="PF06597"/>
    </source>
</evidence>
<name>B2VCQ7_ERWT9</name>
<accession>B2VCQ7</accession>
<sequence length="401" mass="44425">MDMYHWDVVCAMSCREINKKLPSAVCNALSHFSWSDGAGNHISGEFSGWEIVAGGDAQRLNLIVPLIAGKMKGSILGKNIDVAVDGLCPKLQIELALIGGEGRIVVQDSDMNNLFSGAEAIIPVLFCRLMVKMLAARHEEIAAIFANILVIPEKSDVAWMKMQLFQYAYNEKLNGKLGCLAILGLLDSNAYPPPSNELQRVYDSSLIGERGSIGFMISRQVFMKNVVLPVLPEVFKGAAAGQFFLANHDVIRNNGDISLNKINGYTPYFNHFALEVVDRRIHIYNLRGRCDVVFNSSYVSFNLSAAYIPQLSFVAGRYRVDFVSVTRPVFSCQGHDTLAQIFWIFGGWVVDALIQGIRSQMEHLLSKFGNGGISLDICPIKFNTASNYTECGLARNFFMRN</sequence>
<evidence type="ECO:0000313" key="4">
    <source>
        <dbReference type="EMBL" id="CAO98072.1"/>
    </source>
</evidence>
<dbReference type="Proteomes" id="UP000001726">
    <property type="component" value="Chromosome"/>
</dbReference>
<dbReference type="HOGENOM" id="CLU_686502_0_0_6"/>
<dbReference type="InterPro" id="IPR010567">
    <property type="entry name" value="OrfX2/OrfX3/P47"/>
</dbReference>
<keyword evidence="1" id="KW-0843">Virulence</keyword>
<dbReference type="eggNOG" id="ENOG5033586">
    <property type="taxonomic scope" value="Bacteria"/>
</dbReference>
<evidence type="ECO:0000313" key="5">
    <source>
        <dbReference type="Proteomes" id="UP000001726"/>
    </source>
</evidence>
<organism evidence="4 5">
    <name type="scientific">Erwinia tasmaniensis (strain DSM 17950 / CFBP 7177 / CIP 109463 / NCPPB 4357 / Et1/99)</name>
    <dbReference type="NCBI Taxonomy" id="465817"/>
    <lineage>
        <taxon>Bacteria</taxon>
        <taxon>Pseudomonadati</taxon>
        <taxon>Pseudomonadota</taxon>
        <taxon>Gammaproteobacteria</taxon>
        <taxon>Enterobacterales</taxon>
        <taxon>Erwiniaceae</taxon>
        <taxon>Erwinia</taxon>
    </lineage>
</organism>
<dbReference type="Pfam" id="PF06597">
    <property type="entry name" value="Clostridium_P47"/>
    <property type="match status" value="1"/>
</dbReference>
<evidence type="ECO:0000256" key="2">
    <source>
        <dbReference type="ARBA" id="ARBA00035010"/>
    </source>
</evidence>
<dbReference type="AlphaFoldDB" id="B2VCQ7"/>
<dbReference type="KEGG" id="eta:ETA_30260"/>
<reference evidence="4 5" key="1">
    <citation type="journal article" date="2008" name="Environ. Microbiol.">
        <title>The genome of Erwinia tasmaniensis strain Et1/99, a non-pathogenic bacterium in the genus Erwinia.</title>
        <authorList>
            <person name="Kube M."/>
            <person name="Migdoll A.M."/>
            <person name="Mueller I."/>
            <person name="Kuhl H."/>
            <person name="Beck A."/>
            <person name="Reinhardt R."/>
            <person name="Geider K."/>
        </authorList>
    </citation>
    <scope>NUCLEOTIDE SEQUENCE [LARGE SCALE GENOMIC DNA]</scope>
    <source>
        <strain evidence="5">DSM 17950 / CFBP 7177 / CIP 109463 / NCPPB 4357 / Et1/99</strain>
    </source>
</reference>
<dbReference type="EMBL" id="CU468135">
    <property type="protein sequence ID" value="CAO98072.1"/>
    <property type="molecule type" value="Genomic_DNA"/>
</dbReference>